<accession>A0A0B4CBX8</accession>
<organism evidence="1 2">
    <name type="scientific">Microbacterium hominis</name>
    <dbReference type="NCBI Taxonomy" id="162426"/>
    <lineage>
        <taxon>Bacteria</taxon>
        <taxon>Bacillati</taxon>
        <taxon>Actinomycetota</taxon>
        <taxon>Actinomycetes</taxon>
        <taxon>Micrococcales</taxon>
        <taxon>Microbacteriaceae</taxon>
        <taxon>Microbacterium</taxon>
    </lineage>
</organism>
<protein>
    <submittedName>
        <fullName evidence="1">Peptidase M23</fullName>
    </submittedName>
</protein>
<comment type="caution">
    <text evidence="1">The sequence shown here is derived from an EMBL/GenBank/DDBJ whole genome shotgun (WGS) entry which is preliminary data.</text>
</comment>
<dbReference type="Proteomes" id="UP000031202">
    <property type="component" value="Unassembled WGS sequence"/>
</dbReference>
<dbReference type="EMBL" id="JWSZ01000006">
    <property type="protein sequence ID" value="KIC58764.1"/>
    <property type="molecule type" value="Genomic_DNA"/>
</dbReference>
<reference evidence="1 2" key="1">
    <citation type="submission" date="2014-12" db="EMBL/GenBank/DDBJ databases">
        <title>Genome sequencing of Microbacterium hominis TPW29.</title>
        <authorList>
            <person name="Tan P.W."/>
            <person name="Chan K.-G."/>
        </authorList>
    </citation>
    <scope>NUCLEOTIDE SEQUENCE [LARGE SCALE GENOMIC DNA]</scope>
    <source>
        <strain evidence="1 2">TPW29</strain>
    </source>
</reference>
<sequence length="187" mass="20231">MRRRRALAWAVVAVLAIGLGVAGVAIGQAVRHAAVCAEAEGFGRQQLDNARSIVAAGRDAGLPARDQTIAVMTALGESSLQNIDYGDWETSGVTNPDGSRTTSIGLFQQQDGWGTREQRLDPYTAASLFYRAMVDKVPEPERSATAPTEVAHRVQINRDPTHYAPYWPLAERIVAVLDDQTVVDTCL</sequence>
<dbReference type="AlphaFoldDB" id="A0A0B4CBX8"/>
<evidence type="ECO:0000313" key="2">
    <source>
        <dbReference type="Proteomes" id="UP000031202"/>
    </source>
</evidence>
<gene>
    <name evidence="1" type="ORF">RM52_05180</name>
</gene>
<name>A0A0B4CBX8_9MICO</name>
<proteinExistence type="predicted"/>
<evidence type="ECO:0000313" key="1">
    <source>
        <dbReference type="EMBL" id="KIC58764.1"/>
    </source>
</evidence>